<keyword evidence="3" id="KW-1185">Reference proteome</keyword>
<feature type="region of interest" description="Disordered" evidence="1">
    <location>
        <begin position="1"/>
        <end position="28"/>
    </location>
</feature>
<reference evidence="2 3" key="1">
    <citation type="submission" date="2023-08" db="EMBL/GenBank/DDBJ databases">
        <authorList>
            <person name="Palmer J.M."/>
        </authorList>
    </citation>
    <scope>NUCLEOTIDE SEQUENCE [LARGE SCALE GENOMIC DNA]</scope>
    <source>
        <strain evidence="2 3">TWF481</strain>
    </source>
</reference>
<accession>A0AAV9WKP4</accession>
<comment type="caution">
    <text evidence="2">The sequence shown here is derived from an EMBL/GenBank/DDBJ whole genome shotgun (WGS) entry which is preliminary data.</text>
</comment>
<dbReference type="Proteomes" id="UP001370758">
    <property type="component" value="Unassembled WGS sequence"/>
</dbReference>
<dbReference type="AlphaFoldDB" id="A0AAV9WKP4"/>
<protein>
    <submittedName>
        <fullName evidence="2">Uncharacterized protein</fullName>
    </submittedName>
</protein>
<proteinExistence type="predicted"/>
<name>A0AAV9WKP4_9PEZI</name>
<sequence>MMDLDQPSEEGGGGGGGTDQEKSCPPQIQRHMTTLDVETGRRFRGEEVHDIHREQLGFGGDGLLQSICGPDHVTTLESKTSKSFE</sequence>
<evidence type="ECO:0000256" key="1">
    <source>
        <dbReference type="SAM" id="MobiDB-lite"/>
    </source>
</evidence>
<evidence type="ECO:0000313" key="2">
    <source>
        <dbReference type="EMBL" id="KAK6510117.1"/>
    </source>
</evidence>
<organism evidence="2 3">
    <name type="scientific">Arthrobotrys musiformis</name>
    <dbReference type="NCBI Taxonomy" id="47236"/>
    <lineage>
        <taxon>Eukaryota</taxon>
        <taxon>Fungi</taxon>
        <taxon>Dikarya</taxon>
        <taxon>Ascomycota</taxon>
        <taxon>Pezizomycotina</taxon>
        <taxon>Orbiliomycetes</taxon>
        <taxon>Orbiliales</taxon>
        <taxon>Orbiliaceae</taxon>
        <taxon>Arthrobotrys</taxon>
    </lineage>
</organism>
<dbReference type="EMBL" id="JAVHJL010000002">
    <property type="protein sequence ID" value="KAK6510117.1"/>
    <property type="molecule type" value="Genomic_DNA"/>
</dbReference>
<gene>
    <name evidence="2" type="ORF">TWF481_004830</name>
</gene>
<evidence type="ECO:0000313" key="3">
    <source>
        <dbReference type="Proteomes" id="UP001370758"/>
    </source>
</evidence>